<evidence type="ECO:0000256" key="6">
    <source>
        <dbReference type="RuleBase" id="RU363077"/>
    </source>
</evidence>
<feature type="transmembrane region" description="Helical" evidence="6">
    <location>
        <begin position="72"/>
        <end position="92"/>
    </location>
</feature>
<dbReference type="PANTHER" id="PTHR31218">
    <property type="entry name" value="WAT1-RELATED PROTEIN"/>
    <property type="match status" value="1"/>
</dbReference>
<reference evidence="8" key="1">
    <citation type="submission" date="2020-09" db="EMBL/GenBank/DDBJ databases">
        <title>Genome-Enabled Discovery of Anthraquinone Biosynthesis in Senna tora.</title>
        <authorList>
            <person name="Kang S.-H."/>
            <person name="Pandey R.P."/>
            <person name="Lee C.-M."/>
            <person name="Sim J.-S."/>
            <person name="Jeong J.-T."/>
            <person name="Choi B.-S."/>
            <person name="Jung M."/>
            <person name="Ginzburg D."/>
            <person name="Zhao K."/>
            <person name="Won S.Y."/>
            <person name="Oh T.-J."/>
            <person name="Yu Y."/>
            <person name="Kim N.-H."/>
            <person name="Lee O.R."/>
            <person name="Lee T.-H."/>
            <person name="Bashyal P."/>
            <person name="Kim T.-S."/>
            <person name="Lee W.-H."/>
            <person name="Kawkins C."/>
            <person name="Kim C.-K."/>
            <person name="Kim J.S."/>
            <person name="Ahn B.O."/>
            <person name="Rhee S.Y."/>
            <person name="Sohng J.K."/>
        </authorList>
    </citation>
    <scope>NUCLEOTIDE SEQUENCE</scope>
    <source>
        <tissue evidence="8">Leaf</tissue>
    </source>
</reference>
<evidence type="ECO:0000256" key="2">
    <source>
        <dbReference type="ARBA" id="ARBA00007635"/>
    </source>
</evidence>
<keyword evidence="5 6" id="KW-0472">Membrane</keyword>
<sequence length="362" mass="40133">MGGLEAQYLPAIGMIFLQFYYAAQAMLTRAALLQGMSARVFVTYRQAIATLALAPFLLSFKRRHSFKTSLGFWNLSLMFLTSLTGVTVNQNAYFEGLHLSSSTVTTAMTNLVPAVTFFITAIVGLEKIELRSVRSLAKIIGTVLCVGGAITMALLKGQKLLHMDFLLSRHGGDNWLLGCALLLICSFAWSFWMIMLVPISSSCPDHVLSTFWMCLMATIQTAIFTLVYEHDFQVWILNSPIQYSCCLYAGIGSAVTYFIQCWCISKRGPLYSAMFTPLCTVITAIISITLLHEQLYVGRLIGALGVIVGLYVVLWGKAKEAEEIKGEEQPKLQNNEINCEIDLEEPLILSEKPEDIAEGKMN</sequence>
<dbReference type="OrthoDB" id="1728340at2759"/>
<feature type="transmembrane region" description="Helical" evidence="6">
    <location>
        <begin position="240"/>
        <end position="259"/>
    </location>
</feature>
<dbReference type="InterPro" id="IPR030184">
    <property type="entry name" value="WAT1-related"/>
</dbReference>
<feature type="transmembrane region" description="Helical" evidence="6">
    <location>
        <begin position="104"/>
        <end position="124"/>
    </location>
</feature>
<dbReference type="GO" id="GO:0022857">
    <property type="term" value="F:transmembrane transporter activity"/>
    <property type="evidence" value="ECO:0007669"/>
    <property type="project" value="InterPro"/>
</dbReference>
<evidence type="ECO:0000256" key="3">
    <source>
        <dbReference type="ARBA" id="ARBA00022692"/>
    </source>
</evidence>
<feature type="transmembrane region" description="Helical" evidence="6">
    <location>
        <begin position="207"/>
        <end position="228"/>
    </location>
</feature>
<dbReference type="AlphaFoldDB" id="A0A835CE46"/>
<dbReference type="EMBL" id="JAAIUW010000003">
    <property type="protein sequence ID" value="KAF7838096.1"/>
    <property type="molecule type" value="Genomic_DNA"/>
</dbReference>
<comment type="caution">
    <text evidence="8">The sequence shown here is derived from an EMBL/GenBank/DDBJ whole genome shotgun (WGS) entry which is preliminary data.</text>
</comment>
<evidence type="ECO:0000256" key="1">
    <source>
        <dbReference type="ARBA" id="ARBA00004141"/>
    </source>
</evidence>
<evidence type="ECO:0000256" key="4">
    <source>
        <dbReference type="ARBA" id="ARBA00022989"/>
    </source>
</evidence>
<feature type="transmembrane region" description="Helical" evidence="6">
    <location>
        <begin position="136"/>
        <end position="155"/>
    </location>
</feature>
<proteinExistence type="inferred from homology"/>
<feature type="domain" description="EamA" evidence="7">
    <location>
        <begin position="13"/>
        <end position="150"/>
    </location>
</feature>
<name>A0A835CE46_9FABA</name>
<dbReference type="InterPro" id="IPR037185">
    <property type="entry name" value="EmrE-like"/>
</dbReference>
<feature type="transmembrane region" description="Helical" evidence="6">
    <location>
        <begin position="43"/>
        <end position="60"/>
    </location>
</feature>
<dbReference type="InterPro" id="IPR000620">
    <property type="entry name" value="EamA_dom"/>
</dbReference>
<organism evidence="8 9">
    <name type="scientific">Senna tora</name>
    <dbReference type="NCBI Taxonomy" id="362788"/>
    <lineage>
        <taxon>Eukaryota</taxon>
        <taxon>Viridiplantae</taxon>
        <taxon>Streptophyta</taxon>
        <taxon>Embryophyta</taxon>
        <taxon>Tracheophyta</taxon>
        <taxon>Spermatophyta</taxon>
        <taxon>Magnoliopsida</taxon>
        <taxon>eudicotyledons</taxon>
        <taxon>Gunneridae</taxon>
        <taxon>Pentapetalae</taxon>
        <taxon>rosids</taxon>
        <taxon>fabids</taxon>
        <taxon>Fabales</taxon>
        <taxon>Fabaceae</taxon>
        <taxon>Caesalpinioideae</taxon>
        <taxon>Cassia clade</taxon>
        <taxon>Senna</taxon>
    </lineage>
</organism>
<accession>A0A835CE46</accession>
<feature type="transmembrane region" description="Helical" evidence="6">
    <location>
        <begin position="271"/>
        <end position="290"/>
    </location>
</feature>
<protein>
    <recommendedName>
        <fullName evidence="6">WAT1-related protein</fullName>
    </recommendedName>
</protein>
<feature type="transmembrane region" description="Helical" evidence="6">
    <location>
        <begin position="175"/>
        <end position="195"/>
    </location>
</feature>
<dbReference type="GO" id="GO:0016020">
    <property type="term" value="C:membrane"/>
    <property type="evidence" value="ECO:0007669"/>
    <property type="project" value="UniProtKB-SubCell"/>
</dbReference>
<gene>
    <name evidence="8" type="ORF">G2W53_006578</name>
</gene>
<keyword evidence="9" id="KW-1185">Reference proteome</keyword>
<keyword evidence="3 6" id="KW-0812">Transmembrane</keyword>
<dbReference type="SUPFAM" id="SSF103481">
    <property type="entry name" value="Multidrug resistance efflux transporter EmrE"/>
    <property type="match status" value="2"/>
</dbReference>
<dbReference type="Pfam" id="PF00892">
    <property type="entry name" value="EamA"/>
    <property type="match status" value="2"/>
</dbReference>
<evidence type="ECO:0000313" key="8">
    <source>
        <dbReference type="EMBL" id="KAF7838096.1"/>
    </source>
</evidence>
<evidence type="ECO:0000313" key="9">
    <source>
        <dbReference type="Proteomes" id="UP000634136"/>
    </source>
</evidence>
<evidence type="ECO:0000256" key="5">
    <source>
        <dbReference type="ARBA" id="ARBA00023136"/>
    </source>
</evidence>
<comment type="subcellular location">
    <subcellularLocation>
        <location evidence="1 6">Membrane</location>
        <topology evidence="1 6">Multi-pass membrane protein</topology>
    </subcellularLocation>
</comment>
<feature type="transmembrane region" description="Helical" evidence="6">
    <location>
        <begin position="7"/>
        <end position="23"/>
    </location>
</feature>
<keyword evidence="4 6" id="KW-1133">Transmembrane helix</keyword>
<dbReference type="Proteomes" id="UP000634136">
    <property type="component" value="Unassembled WGS sequence"/>
</dbReference>
<evidence type="ECO:0000259" key="7">
    <source>
        <dbReference type="Pfam" id="PF00892"/>
    </source>
</evidence>
<feature type="transmembrane region" description="Helical" evidence="6">
    <location>
        <begin position="296"/>
        <end position="315"/>
    </location>
</feature>
<feature type="domain" description="EamA" evidence="7">
    <location>
        <begin position="177"/>
        <end position="314"/>
    </location>
</feature>
<comment type="similarity">
    <text evidence="2 6">Belongs to the drug/metabolite transporter (DMT) superfamily. Plant drug/metabolite exporter (P-DME) (TC 2.A.7.4) family.</text>
</comment>